<dbReference type="AlphaFoldDB" id="A0A1H1N1Z3"/>
<evidence type="ECO:0000313" key="2">
    <source>
        <dbReference type="EMBL" id="SDR93151.1"/>
    </source>
</evidence>
<name>A0A1H1N1Z3_9ACTN</name>
<accession>A0A1H1N1Z3</accession>
<dbReference type="RefSeq" id="WP_091518917.1">
    <property type="nucleotide sequence ID" value="NZ_LT629772.1"/>
</dbReference>
<organism evidence="2 3">
    <name type="scientific">Microlunatus soli</name>
    <dbReference type="NCBI Taxonomy" id="630515"/>
    <lineage>
        <taxon>Bacteria</taxon>
        <taxon>Bacillati</taxon>
        <taxon>Actinomycetota</taxon>
        <taxon>Actinomycetes</taxon>
        <taxon>Propionibacteriales</taxon>
        <taxon>Propionibacteriaceae</taxon>
        <taxon>Microlunatus</taxon>
    </lineage>
</organism>
<keyword evidence="2" id="KW-0378">Hydrolase</keyword>
<proteinExistence type="predicted"/>
<evidence type="ECO:0000259" key="1">
    <source>
        <dbReference type="Pfam" id="PF03372"/>
    </source>
</evidence>
<dbReference type="InterPro" id="IPR036691">
    <property type="entry name" value="Endo/exonu/phosph_ase_sf"/>
</dbReference>
<protein>
    <submittedName>
        <fullName evidence="2">Metal-dependent hydrolase, endonuclease/exonuclease/phosphatase family</fullName>
    </submittedName>
</protein>
<dbReference type="Gene3D" id="3.60.10.10">
    <property type="entry name" value="Endonuclease/exonuclease/phosphatase"/>
    <property type="match status" value="1"/>
</dbReference>
<dbReference type="Pfam" id="PF03372">
    <property type="entry name" value="Exo_endo_phos"/>
    <property type="match status" value="1"/>
</dbReference>
<keyword evidence="2" id="KW-0255">Endonuclease</keyword>
<sequence>MRIASLNTWGMRGDWQRRLPRMRAGFSALAADIVLLQETVLTEQVDQAREILGDGFQIAQQSDRERGRAGVPAGQGISTASRWPLGRIVEVDLHLTERTDDFACGCLITEILAPEPIGRVWVAHHFPDYQLDHERERRLQAAAVGRELERLVTQAPGHVVVGGDLDADPAADSIRFWTGRHVIDDVSVCYRSVWEARHSDRPPAETYSPANPLQTTAVDWPFRTIDHVFVRCGEHGPTMLVDGCMRIFDHGSDIVSDHFGVLVDLRPDRREHGD</sequence>
<dbReference type="OrthoDB" id="9787701at2"/>
<dbReference type="EMBL" id="LT629772">
    <property type="protein sequence ID" value="SDR93151.1"/>
    <property type="molecule type" value="Genomic_DNA"/>
</dbReference>
<dbReference type="GO" id="GO:0004519">
    <property type="term" value="F:endonuclease activity"/>
    <property type="evidence" value="ECO:0007669"/>
    <property type="project" value="UniProtKB-KW"/>
</dbReference>
<dbReference type="InterPro" id="IPR005135">
    <property type="entry name" value="Endo/exonuclease/phosphatase"/>
</dbReference>
<dbReference type="GO" id="GO:0004527">
    <property type="term" value="F:exonuclease activity"/>
    <property type="evidence" value="ECO:0007669"/>
    <property type="project" value="UniProtKB-KW"/>
</dbReference>
<gene>
    <name evidence="2" type="ORF">SAMN04489812_0352</name>
</gene>
<keyword evidence="2" id="KW-0540">Nuclease</keyword>
<keyword evidence="2" id="KW-0269">Exonuclease</keyword>
<evidence type="ECO:0000313" key="3">
    <source>
        <dbReference type="Proteomes" id="UP000199103"/>
    </source>
</evidence>
<dbReference type="STRING" id="630515.SAMN04489812_0352"/>
<dbReference type="Proteomes" id="UP000199103">
    <property type="component" value="Chromosome I"/>
</dbReference>
<dbReference type="SUPFAM" id="SSF56219">
    <property type="entry name" value="DNase I-like"/>
    <property type="match status" value="1"/>
</dbReference>
<keyword evidence="3" id="KW-1185">Reference proteome</keyword>
<reference evidence="2 3" key="1">
    <citation type="submission" date="2016-10" db="EMBL/GenBank/DDBJ databases">
        <authorList>
            <person name="de Groot N.N."/>
        </authorList>
    </citation>
    <scope>NUCLEOTIDE SEQUENCE [LARGE SCALE GENOMIC DNA]</scope>
    <source>
        <strain evidence="2 3">DSM 21800</strain>
    </source>
</reference>
<feature type="domain" description="Endonuclease/exonuclease/phosphatase" evidence="1">
    <location>
        <begin position="5"/>
        <end position="258"/>
    </location>
</feature>